<evidence type="ECO:0000313" key="1">
    <source>
        <dbReference type="EMBL" id="GAA4263873.1"/>
    </source>
</evidence>
<dbReference type="Proteomes" id="UP001500620">
    <property type="component" value="Unassembled WGS sequence"/>
</dbReference>
<keyword evidence="2" id="KW-1185">Reference proteome</keyword>
<evidence type="ECO:0000313" key="2">
    <source>
        <dbReference type="Proteomes" id="UP001500620"/>
    </source>
</evidence>
<protein>
    <submittedName>
        <fullName evidence="1">Uncharacterized protein</fullName>
    </submittedName>
</protein>
<organism evidence="1 2">
    <name type="scientific">Dactylosporangium darangshiense</name>
    <dbReference type="NCBI Taxonomy" id="579108"/>
    <lineage>
        <taxon>Bacteria</taxon>
        <taxon>Bacillati</taxon>
        <taxon>Actinomycetota</taxon>
        <taxon>Actinomycetes</taxon>
        <taxon>Micromonosporales</taxon>
        <taxon>Micromonosporaceae</taxon>
        <taxon>Dactylosporangium</taxon>
    </lineage>
</organism>
<reference evidence="2" key="1">
    <citation type="journal article" date="2019" name="Int. J. Syst. Evol. Microbiol.">
        <title>The Global Catalogue of Microorganisms (GCM) 10K type strain sequencing project: providing services to taxonomists for standard genome sequencing and annotation.</title>
        <authorList>
            <consortium name="The Broad Institute Genomics Platform"/>
            <consortium name="The Broad Institute Genome Sequencing Center for Infectious Disease"/>
            <person name="Wu L."/>
            <person name="Ma J."/>
        </authorList>
    </citation>
    <scope>NUCLEOTIDE SEQUENCE [LARGE SCALE GENOMIC DNA]</scope>
    <source>
        <strain evidence="2">JCM 17441</strain>
    </source>
</reference>
<comment type="caution">
    <text evidence="1">The sequence shown here is derived from an EMBL/GenBank/DDBJ whole genome shotgun (WGS) entry which is preliminary data.</text>
</comment>
<proteinExistence type="predicted"/>
<gene>
    <name evidence="1" type="ORF">GCM10022255_112360</name>
</gene>
<dbReference type="EMBL" id="BAABAT010000083">
    <property type="protein sequence ID" value="GAA4263873.1"/>
    <property type="molecule type" value="Genomic_DNA"/>
</dbReference>
<accession>A0ABP8DV30</accession>
<name>A0ABP8DV30_9ACTN</name>
<sequence>MTDLQPMRVTDSELRLDDAGSAFLGAIAVRQLTMPRGVMGCKRGGPVPAWLSGRNFLGPFGLALSAVLVRQSGCEPAYAWYTGVDVASAVRQCLEARGG</sequence>